<evidence type="ECO:0000256" key="4">
    <source>
        <dbReference type="ARBA" id="ARBA00023136"/>
    </source>
</evidence>
<sequence length="636" mass="70832">MSESDQESHQYRKLLNLLDGNDFDRAVLYSSFIGFFSVSYQLILSSLTQPLIDMVYYYPGNLSSTSVLFLRVSILFGMLIGQLFFGFFADLFGRKPLFTSQLFLLTLATCGIAMASRGEVYSTSLFGWLVSWRLILGIGIGAEYPISALLTCEFIAPRRRTRMLSTVFAAQPFGFLGAVAVTSIVVIAYGGSIPRLVGENTCNSHECRLPLDRAWRVVIATGLIPVYVAHFLRQILPESPMYTASVLKRPDKAISNYRKGFIFWGKRRLKSHDANDAQFVAHAESLRDRLDHFDSEMIELDTIELRNSVSVRDLTPSQVLPRRETLARCRSSTLSSSKEPFSDVALRVYWSGLYEYLFRDGQWPKLLGVSLASLFFGATYYPLVQLAAVTISSKLFRQAPPGTGCTFQNGITLDTWPAQFDVAPNCTSLATRRSLRTGVTSYLWQFVLVLCLGLILGAFFIPLLGQRLSPRRTQILGFWSTTLSLFLAGAVFRFADGSTTVSLNVFLFALVTATIGFTGGPIFTLPAELFTIQYRGFCYGFAAASGQIGAIALQAVLHVVDFRNSTGSHTSSETGTIWLGTALLYLSLVAFAGVIFTSVFIPETDFHSRTLAFKWPKIPRPGRALVRLRNWRRHDL</sequence>
<dbReference type="SUPFAM" id="SSF103473">
    <property type="entry name" value="MFS general substrate transporter"/>
    <property type="match status" value="1"/>
</dbReference>
<keyword evidence="3 5" id="KW-1133">Transmembrane helix</keyword>
<feature type="transmembrane region" description="Helical" evidence="5">
    <location>
        <begin position="501"/>
        <end position="525"/>
    </location>
</feature>
<feature type="transmembrane region" description="Helical" evidence="5">
    <location>
        <begin position="366"/>
        <end position="383"/>
    </location>
</feature>
<evidence type="ECO:0000313" key="8">
    <source>
        <dbReference type="Proteomes" id="UP000800235"/>
    </source>
</evidence>
<feature type="transmembrane region" description="Helical" evidence="5">
    <location>
        <begin position="96"/>
        <end position="114"/>
    </location>
</feature>
<dbReference type="OrthoDB" id="433512at2759"/>
<feature type="transmembrane region" description="Helical" evidence="5">
    <location>
        <begin position="134"/>
        <end position="156"/>
    </location>
</feature>
<dbReference type="Proteomes" id="UP000800235">
    <property type="component" value="Unassembled WGS sequence"/>
</dbReference>
<evidence type="ECO:0000256" key="3">
    <source>
        <dbReference type="ARBA" id="ARBA00022989"/>
    </source>
</evidence>
<dbReference type="EMBL" id="MU007086">
    <property type="protein sequence ID" value="KAF2422969.1"/>
    <property type="molecule type" value="Genomic_DNA"/>
</dbReference>
<dbReference type="Pfam" id="PF00083">
    <property type="entry name" value="Sugar_tr"/>
    <property type="match status" value="1"/>
</dbReference>
<name>A0A9P4TTL5_9PEZI</name>
<organism evidence="7 8">
    <name type="scientific">Tothia fuscella</name>
    <dbReference type="NCBI Taxonomy" id="1048955"/>
    <lineage>
        <taxon>Eukaryota</taxon>
        <taxon>Fungi</taxon>
        <taxon>Dikarya</taxon>
        <taxon>Ascomycota</taxon>
        <taxon>Pezizomycotina</taxon>
        <taxon>Dothideomycetes</taxon>
        <taxon>Pleosporomycetidae</taxon>
        <taxon>Venturiales</taxon>
        <taxon>Cylindrosympodiaceae</taxon>
        <taxon>Tothia</taxon>
    </lineage>
</organism>
<feature type="transmembrane region" description="Helical" evidence="5">
    <location>
        <begin position="26"/>
        <end position="48"/>
    </location>
</feature>
<keyword evidence="8" id="KW-1185">Reference proteome</keyword>
<proteinExistence type="predicted"/>
<dbReference type="AlphaFoldDB" id="A0A9P4TTL5"/>
<dbReference type="GO" id="GO:0005886">
    <property type="term" value="C:plasma membrane"/>
    <property type="evidence" value="ECO:0007669"/>
    <property type="project" value="TreeGrafter"/>
</dbReference>
<evidence type="ECO:0000256" key="2">
    <source>
        <dbReference type="ARBA" id="ARBA00022692"/>
    </source>
</evidence>
<keyword evidence="4 5" id="KW-0472">Membrane</keyword>
<evidence type="ECO:0000259" key="6">
    <source>
        <dbReference type="PROSITE" id="PS50850"/>
    </source>
</evidence>
<comment type="caution">
    <text evidence="7">The sequence shown here is derived from an EMBL/GenBank/DDBJ whole genome shotgun (WGS) entry which is preliminary data.</text>
</comment>
<gene>
    <name evidence="7" type="ORF">EJ08DRAFT_462023</name>
</gene>
<feature type="transmembrane region" description="Helical" evidence="5">
    <location>
        <begin position="213"/>
        <end position="232"/>
    </location>
</feature>
<dbReference type="PROSITE" id="PS50850">
    <property type="entry name" value="MFS"/>
    <property type="match status" value="1"/>
</dbReference>
<feature type="transmembrane region" description="Helical" evidence="5">
    <location>
        <begin position="577"/>
        <end position="601"/>
    </location>
</feature>
<dbReference type="InterPro" id="IPR005829">
    <property type="entry name" value="Sugar_transporter_CS"/>
</dbReference>
<evidence type="ECO:0000256" key="1">
    <source>
        <dbReference type="ARBA" id="ARBA00004141"/>
    </source>
</evidence>
<dbReference type="Gene3D" id="1.20.1250.20">
    <property type="entry name" value="MFS general substrate transporter like domains"/>
    <property type="match status" value="2"/>
</dbReference>
<dbReference type="PANTHER" id="PTHR23508">
    <property type="entry name" value="CARBOXYLIC ACID TRANSPORTER PROTEIN HOMOLOG"/>
    <property type="match status" value="1"/>
</dbReference>
<dbReference type="PANTHER" id="PTHR23508:SF10">
    <property type="entry name" value="CARBOXYLIC ACID TRANSPORTER PROTEIN HOMOLOG"/>
    <property type="match status" value="1"/>
</dbReference>
<feature type="transmembrane region" description="Helical" evidence="5">
    <location>
        <begin position="168"/>
        <end position="193"/>
    </location>
</feature>
<keyword evidence="2 5" id="KW-0812">Transmembrane</keyword>
<feature type="domain" description="Major facilitator superfamily (MFS) profile" evidence="6">
    <location>
        <begin position="27"/>
        <end position="605"/>
    </location>
</feature>
<feature type="transmembrane region" description="Helical" evidence="5">
    <location>
        <begin position="442"/>
        <end position="464"/>
    </location>
</feature>
<dbReference type="InterPro" id="IPR020846">
    <property type="entry name" value="MFS_dom"/>
</dbReference>
<comment type="subcellular location">
    <subcellularLocation>
        <location evidence="1">Membrane</location>
        <topology evidence="1">Multi-pass membrane protein</topology>
    </subcellularLocation>
</comment>
<feature type="transmembrane region" description="Helical" evidence="5">
    <location>
        <begin position="476"/>
        <end position="495"/>
    </location>
</feature>
<dbReference type="PROSITE" id="PS00217">
    <property type="entry name" value="SUGAR_TRANSPORT_2"/>
    <property type="match status" value="1"/>
</dbReference>
<protein>
    <submittedName>
        <fullName evidence="7">MFS general substrate transporter</fullName>
    </submittedName>
</protein>
<dbReference type="InterPro" id="IPR036259">
    <property type="entry name" value="MFS_trans_sf"/>
</dbReference>
<dbReference type="InterPro" id="IPR005828">
    <property type="entry name" value="MFS_sugar_transport-like"/>
</dbReference>
<dbReference type="GO" id="GO:0046943">
    <property type="term" value="F:carboxylic acid transmembrane transporter activity"/>
    <property type="evidence" value="ECO:0007669"/>
    <property type="project" value="TreeGrafter"/>
</dbReference>
<evidence type="ECO:0000313" key="7">
    <source>
        <dbReference type="EMBL" id="KAF2422969.1"/>
    </source>
</evidence>
<feature type="transmembrane region" description="Helical" evidence="5">
    <location>
        <begin position="537"/>
        <end position="557"/>
    </location>
</feature>
<feature type="transmembrane region" description="Helical" evidence="5">
    <location>
        <begin position="68"/>
        <end position="89"/>
    </location>
</feature>
<evidence type="ECO:0000256" key="5">
    <source>
        <dbReference type="SAM" id="Phobius"/>
    </source>
</evidence>
<reference evidence="7" key="1">
    <citation type="journal article" date="2020" name="Stud. Mycol.">
        <title>101 Dothideomycetes genomes: a test case for predicting lifestyles and emergence of pathogens.</title>
        <authorList>
            <person name="Haridas S."/>
            <person name="Albert R."/>
            <person name="Binder M."/>
            <person name="Bloem J."/>
            <person name="Labutti K."/>
            <person name="Salamov A."/>
            <person name="Andreopoulos B."/>
            <person name="Baker S."/>
            <person name="Barry K."/>
            <person name="Bills G."/>
            <person name="Bluhm B."/>
            <person name="Cannon C."/>
            <person name="Castanera R."/>
            <person name="Culley D."/>
            <person name="Daum C."/>
            <person name="Ezra D."/>
            <person name="Gonzalez J."/>
            <person name="Henrissat B."/>
            <person name="Kuo A."/>
            <person name="Liang C."/>
            <person name="Lipzen A."/>
            <person name="Lutzoni F."/>
            <person name="Magnuson J."/>
            <person name="Mondo S."/>
            <person name="Nolan M."/>
            <person name="Ohm R."/>
            <person name="Pangilinan J."/>
            <person name="Park H.-J."/>
            <person name="Ramirez L."/>
            <person name="Alfaro M."/>
            <person name="Sun H."/>
            <person name="Tritt A."/>
            <person name="Yoshinaga Y."/>
            <person name="Zwiers L.-H."/>
            <person name="Turgeon B."/>
            <person name="Goodwin S."/>
            <person name="Spatafora J."/>
            <person name="Crous P."/>
            <person name="Grigoriev I."/>
        </authorList>
    </citation>
    <scope>NUCLEOTIDE SEQUENCE</scope>
    <source>
        <strain evidence="7">CBS 130266</strain>
    </source>
</reference>
<accession>A0A9P4TTL5</accession>